<feature type="region of interest" description="Disordered" evidence="1">
    <location>
        <begin position="210"/>
        <end position="231"/>
    </location>
</feature>
<comment type="caution">
    <text evidence="3">The sequence shown here is derived from an EMBL/GenBank/DDBJ whole genome shotgun (WGS) entry which is preliminary data.</text>
</comment>
<gene>
    <name evidence="3" type="ORF">CFOL_v3_13993</name>
</gene>
<protein>
    <recommendedName>
        <fullName evidence="2">Putative plant transposon protein domain-containing protein</fullName>
    </recommendedName>
</protein>
<keyword evidence="4" id="KW-1185">Reference proteome</keyword>
<dbReference type="EMBL" id="BDDD01000813">
    <property type="protein sequence ID" value="GAV70495.1"/>
    <property type="molecule type" value="Genomic_DNA"/>
</dbReference>
<evidence type="ECO:0000259" key="2">
    <source>
        <dbReference type="Pfam" id="PF20167"/>
    </source>
</evidence>
<organism evidence="3 4">
    <name type="scientific">Cephalotus follicularis</name>
    <name type="common">Albany pitcher plant</name>
    <dbReference type="NCBI Taxonomy" id="3775"/>
    <lineage>
        <taxon>Eukaryota</taxon>
        <taxon>Viridiplantae</taxon>
        <taxon>Streptophyta</taxon>
        <taxon>Embryophyta</taxon>
        <taxon>Tracheophyta</taxon>
        <taxon>Spermatophyta</taxon>
        <taxon>Magnoliopsida</taxon>
        <taxon>eudicotyledons</taxon>
        <taxon>Gunneridae</taxon>
        <taxon>Pentapetalae</taxon>
        <taxon>rosids</taxon>
        <taxon>fabids</taxon>
        <taxon>Oxalidales</taxon>
        <taxon>Cephalotaceae</taxon>
        <taxon>Cephalotus</taxon>
    </lineage>
</organism>
<sequence length="300" mass="33634">MGWFEYLCSSHTIYPRLVKLFYANLDNSTTYVANSFIVGNPVSITPDLIAKTLGIPNFFITHFNDVEKLEAIGICLERPDFNPIMTVTSSHLPIATRILLLIITNTLLPREGSHTLPSERDLKLVVCIKNGTLVNLPYLIVNHMLSRPNHIPYPMFITSILVSLNLDIPDDEHKVKPSHKQLINKAGLRNCNNKFEDGVWVKQVVGGREPAREPPIRAEGDVDEDEEEDDAQQFEVRANIGASSSSGSRPTLESLQARMDLAQADIEYLRQRVDQIYEGQATLIQMFQNAFPQNPPPGSS</sequence>
<dbReference type="OrthoDB" id="1932206at2759"/>
<dbReference type="AlphaFoldDB" id="A0A1Q3BRB1"/>
<accession>A0A1Q3BRB1</accession>
<feature type="compositionally biased region" description="Acidic residues" evidence="1">
    <location>
        <begin position="221"/>
        <end position="231"/>
    </location>
</feature>
<reference evidence="4" key="1">
    <citation type="submission" date="2016-04" db="EMBL/GenBank/DDBJ databases">
        <title>Cephalotus genome sequencing.</title>
        <authorList>
            <person name="Fukushima K."/>
            <person name="Hasebe M."/>
            <person name="Fang X."/>
        </authorList>
    </citation>
    <scope>NUCLEOTIDE SEQUENCE [LARGE SCALE GENOMIC DNA]</scope>
    <source>
        <strain evidence="4">cv. St1</strain>
    </source>
</reference>
<evidence type="ECO:0000256" key="1">
    <source>
        <dbReference type="SAM" id="MobiDB-lite"/>
    </source>
</evidence>
<feature type="compositionally biased region" description="Basic and acidic residues" evidence="1">
    <location>
        <begin position="210"/>
        <end position="220"/>
    </location>
</feature>
<feature type="domain" description="Putative plant transposon protein" evidence="2">
    <location>
        <begin position="1"/>
        <end position="161"/>
    </location>
</feature>
<dbReference type="InParanoid" id="A0A1Q3BRB1"/>
<name>A0A1Q3BRB1_CEPFO</name>
<dbReference type="Proteomes" id="UP000187406">
    <property type="component" value="Unassembled WGS sequence"/>
</dbReference>
<evidence type="ECO:0000313" key="3">
    <source>
        <dbReference type="EMBL" id="GAV70495.1"/>
    </source>
</evidence>
<dbReference type="Pfam" id="PF20167">
    <property type="entry name" value="Transposase_32"/>
    <property type="match status" value="1"/>
</dbReference>
<dbReference type="InterPro" id="IPR046796">
    <property type="entry name" value="Transposase_32_dom"/>
</dbReference>
<proteinExistence type="predicted"/>
<evidence type="ECO:0000313" key="4">
    <source>
        <dbReference type="Proteomes" id="UP000187406"/>
    </source>
</evidence>